<feature type="compositionally biased region" description="Basic and acidic residues" evidence="1">
    <location>
        <begin position="35"/>
        <end position="44"/>
    </location>
</feature>
<dbReference type="EMBL" id="QKYT01000573">
    <property type="protein sequence ID" value="RIA83418.1"/>
    <property type="molecule type" value="Genomic_DNA"/>
</dbReference>
<proteinExistence type="predicted"/>
<dbReference type="AlphaFoldDB" id="A0A397SBS4"/>
<accession>A0A397SBS4</accession>
<organism evidence="2 3">
    <name type="scientific">Glomus cerebriforme</name>
    <dbReference type="NCBI Taxonomy" id="658196"/>
    <lineage>
        <taxon>Eukaryota</taxon>
        <taxon>Fungi</taxon>
        <taxon>Fungi incertae sedis</taxon>
        <taxon>Mucoromycota</taxon>
        <taxon>Glomeromycotina</taxon>
        <taxon>Glomeromycetes</taxon>
        <taxon>Glomerales</taxon>
        <taxon>Glomeraceae</taxon>
        <taxon>Glomus</taxon>
    </lineage>
</organism>
<dbReference type="Proteomes" id="UP000265703">
    <property type="component" value="Unassembled WGS sequence"/>
</dbReference>
<comment type="caution">
    <text evidence="2">The sequence shown here is derived from an EMBL/GenBank/DDBJ whole genome shotgun (WGS) entry which is preliminary data.</text>
</comment>
<dbReference type="OrthoDB" id="2430151at2759"/>
<feature type="region of interest" description="Disordered" evidence="1">
    <location>
        <begin position="1"/>
        <end position="50"/>
    </location>
</feature>
<evidence type="ECO:0000313" key="3">
    <source>
        <dbReference type="Proteomes" id="UP000265703"/>
    </source>
</evidence>
<gene>
    <name evidence="2" type="ORF">C1645_743067</name>
</gene>
<evidence type="ECO:0000256" key="1">
    <source>
        <dbReference type="SAM" id="MobiDB-lite"/>
    </source>
</evidence>
<name>A0A397SBS4_9GLOM</name>
<sequence length="308" mass="35225">MESQSSRGCSLLPLHDQLSPPKESLHDQPSPSKKRSQEKDKGIHIPETGEIPFLASQITSSMDNYDGEPQQTSNSSQCFLESKPGEDYQRCVWCVNFSSQRDKERNGFILTNDRPIPFSSGIKWRSDFKDRKVGIWKLRGNECMDFLVPTQNRSSNQDSNNIDSVKSSNIAMPKLQNLSELVDAVRNNCEFNPFNESQLKYEFVIDQENKDYFSDAYGITNINPLFIDNSGMTVLFLDSRGILFEWCEFTKDMYILGINVMEGLVNILYHPEKKLKVVEDTGEMIPDVELERQAEEIVKAQLANLKRA</sequence>
<protein>
    <submittedName>
        <fullName evidence="2">Uncharacterized protein</fullName>
    </submittedName>
</protein>
<keyword evidence="3" id="KW-1185">Reference proteome</keyword>
<reference evidence="2 3" key="1">
    <citation type="submission" date="2018-06" db="EMBL/GenBank/DDBJ databases">
        <title>Comparative genomics reveals the genomic features of Rhizophagus irregularis, R. cerebriforme, R. diaphanum and Gigaspora rosea, and their symbiotic lifestyle signature.</title>
        <authorList>
            <person name="Morin E."/>
            <person name="San Clemente H."/>
            <person name="Chen E.C.H."/>
            <person name="De La Providencia I."/>
            <person name="Hainaut M."/>
            <person name="Kuo A."/>
            <person name="Kohler A."/>
            <person name="Murat C."/>
            <person name="Tang N."/>
            <person name="Roy S."/>
            <person name="Loubradou J."/>
            <person name="Henrissat B."/>
            <person name="Grigoriev I.V."/>
            <person name="Corradi N."/>
            <person name="Roux C."/>
            <person name="Martin F.M."/>
        </authorList>
    </citation>
    <scope>NUCLEOTIDE SEQUENCE [LARGE SCALE GENOMIC DNA]</scope>
    <source>
        <strain evidence="2 3">DAOM 227022</strain>
    </source>
</reference>
<evidence type="ECO:0000313" key="2">
    <source>
        <dbReference type="EMBL" id="RIA83418.1"/>
    </source>
</evidence>
<dbReference type="STRING" id="658196.A0A397SBS4"/>